<organism evidence="7 8">
    <name type="scientific">Sulfurospirillum tamanense</name>
    <dbReference type="NCBI Taxonomy" id="2813362"/>
    <lineage>
        <taxon>Bacteria</taxon>
        <taxon>Pseudomonadati</taxon>
        <taxon>Campylobacterota</taxon>
        <taxon>Epsilonproteobacteria</taxon>
        <taxon>Campylobacterales</taxon>
        <taxon>Sulfurospirillaceae</taxon>
        <taxon>Sulfurospirillum</taxon>
    </lineage>
</organism>
<comment type="similarity">
    <text evidence="4">Belongs to the bacterial secretin family.</text>
</comment>
<dbReference type="InterPro" id="IPR004846">
    <property type="entry name" value="T2SS/T3SS_dom"/>
</dbReference>
<dbReference type="RefSeq" id="WP_205459721.1">
    <property type="nucleotide sequence ID" value="NZ_JAFHKK010000026.1"/>
</dbReference>
<gene>
    <name evidence="7" type="ORF">JWV37_10325</name>
</gene>
<dbReference type="EMBL" id="JAFHKK010000026">
    <property type="protein sequence ID" value="MBN2965177.1"/>
    <property type="molecule type" value="Genomic_DNA"/>
</dbReference>
<protein>
    <recommendedName>
        <fullName evidence="6">Type II/III secretion system secretin-like domain-containing protein</fullName>
    </recommendedName>
</protein>
<dbReference type="InterPro" id="IPR050810">
    <property type="entry name" value="Bact_Secretion_Sys_Channel"/>
</dbReference>
<feature type="chain" id="PRO_5047526120" description="Type II/III secretion system secretin-like domain-containing protein" evidence="5">
    <location>
        <begin position="20"/>
        <end position="412"/>
    </location>
</feature>
<name>A0ABS2WU52_9BACT</name>
<reference evidence="7" key="1">
    <citation type="submission" date="2021-02" db="EMBL/GenBank/DDBJ databases">
        <title>Sulfurospirillum tamanensis sp. nov.</title>
        <authorList>
            <person name="Frolova A."/>
            <person name="Merkel A."/>
            <person name="Slobodkin A."/>
        </authorList>
    </citation>
    <scope>NUCLEOTIDE SEQUENCE</scope>
    <source>
        <strain evidence="7">T05b</strain>
    </source>
</reference>
<accession>A0ABS2WU52</accession>
<evidence type="ECO:0000313" key="8">
    <source>
        <dbReference type="Proteomes" id="UP000703590"/>
    </source>
</evidence>
<keyword evidence="8" id="KW-1185">Reference proteome</keyword>
<sequence length="412" mass="46051">MKKILNLLMFLLLSVSLFADNSLRRVSYLEFIEIVSFTTGKAVFISDELSDLKNINFFIPSDVNDAVFFPLLESSLKSQGLRLSHTAQYIQVIPIIEEKYYLHRFSHADPKDVNETLSVFDEISVQYAPSINAVSYRATNDQHKKIQTFLQSLDVPKAQRDVKITILTTDINELQNVGSKISGLTLNLDTYAGAVLNSHGSASTFTHSQYLQFKAELEFLKENGVTTIEQSPTLMLRDNVPSSLKYVDTIPYQVSTTSIQDGKATTQEETQYKDVGLHVNISPRIFTGYTFLKLSLIVEDITNLTERPTTRKIEYTQDFKLQNGEVLILTGITKTENKTTNTKVPFLGDIPLLGLAFSHAGTTQNQKVISIIIEDMGRADGAEGGTSERHLSAPLSIYQKTPSFKVGESKNE</sequence>
<proteinExistence type="inferred from homology"/>
<dbReference type="Proteomes" id="UP000703590">
    <property type="component" value="Unassembled WGS sequence"/>
</dbReference>
<evidence type="ECO:0000256" key="4">
    <source>
        <dbReference type="RuleBase" id="RU004003"/>
    </source>
</evidence>
<dbReference type="PANTHER" id="PTHR30332">
    <property type="entry name" value="PROBABLE GENERAL SECRETION PATHWAY PROTEIN D"/>
    <property type="match status" value="1"/>
</dbReference>
<dbReference type="PANTHER" id="PTHR30332:SF24">
    <property type="entry name" value="SECRETIN GSPD-RELATED"/>
    <property type="match status" value="1"/>
</dbReference>
<feature type="signal peptide" evidence="5">
    <location>
        <begin position="1"/>
        <end position="19"/>
    </location>
</feature>
<evidence type="ECO:0000256" key="2">
    <source>
        <dbReference type="ARBA" id="ARBA00022729"/>
    </source>
</evidence>
<dbReference type="InterPro" id="IPR001775">
    <property type="entry name" value="GspD/PilQ"/>
</dbReference>
<feature type="domain" description="Type II/III secretion system secretin-like" evidence="6">
    <location>
        <begin position="220"/>
        <end position="373"/>
    </location>
</feature>
<evidence type="ECO:0000256" key="5">
    <source>
        <dbReference type="SAM" id="SignalP"/>
    </source>
</evidence>
<evidence type="ECO:0000256" key="3">
    <source>
        <dbReference type="ARBA" id="ARBA00023136"/>
    </source>
</evidence>
<reference evidence="7" key="2">
    <citation type="submission" date="2021-02" db="EMBL/GenBank/DDBJ databases">
        <authorList>
            <person name="Merkel A.Y."/>
        </authorList>
    </citation>
    <scope>NUCLEOTIDE SEQUENCE</scope>
    <source>
        <strain evidence="7">T05b</strain>
    </source>
</reference>
<comment type="subcellular location">
    <subcellularLocation>
        <location evidence="1">Membrane</location>
    </subcellularLocation>
</comment>
<keyword evidence="2 5" id="KW-0732">Signal</keyword>
<evidence type="ECO:0000313" key="7">
    <source>
        <dbReference type="EMBL" id="MBN2965177.1"/>
    </source>
</evidence>
<dbReference type="Pfam" id="PF00263">
    <property type="entry name" value="Secretin"/>
    <property type="match status" value="1"/>
</dbReference>
<dbReference type="PRINTS" id="PR00811">
    <property type="entry name" value="BCTERIALGSPD"/>
</dbReference>
<keyword evidence="3" id="KW-0472">Membrane</keyword>
<comment type="caution">
    <text evidence="7">The sequence shown here is derived from an EMBL/GenBank/DDBJ whole genome shotgun (WGS) entry which is preliminary data.</text>
</comment>
<evidence type="ECO:0000256" key="1">
    <source>
        <dbReference type="ARBA" id="ARBA00004370"/>
    </source>
</evidence>
<evidence type="ECO:0000259" key="6">
    <source>
        <dbReference type="Pfam" id="PF00263"/>
    </source>
</evidence>